<evidence type="ECO:0000313" key="1">
    <source>
        <dbReference type="EMBL" id="CCG88488.1"/>
    </source>
</evidence>
<keyword evidence="2" id="KW-1185">Reference proteome</keyword>
<name>V5ZAV3_9GAMM</name>
<dbReference type="EMBL" id="CAHS01000021">
    <property type="protein sequence ID" value="CCG88488.1"/>
    <property type="molecule type" value="Genomic_DNA"/>
</dbReference>
<reference evidence="1 2" key="1">
    <citation type="journal article" date="2013" name="Syst. Appl. Microbiol.">
        <title>Phylogenetic position and virulence apparatus of the pear flower necrosis pathogen Erwinia piriflorinigrans CFBP 5888T as assessed by comparative genomics.</title>
        <authorList>
            <person name="Smits T.H."/>
            <person name="Rezzonico F."/>
            <person name="Lopez M.M."/>
            <person name="Blom J."/>
            <person name="Goesmann A."/>
            <person name="Frey J.E."/>
            <person name="Duffy B."/>
        </authorList>
    </citation>
    <scope>NUCLEOTIDE SEQUENCE [LARGE SCALE GENOMIC DNA]</scope>
    <source>
        <strain evidence="2">CFBP5888</strain>
    </source>
</reference>
<dbReference type="AlphaFoldDB" id="V5ZAV3"/>
<evidence type="ECO:0000313" key="2">
    <source>
        <dbReference type="Proteomes" id="UP000018217"/>
    </source>
</evidence>
<proteinExistence type="predicted"/>
<comment type="caution">
    <text evidence="1">The sequence shown here is derived from an EMBL/GenBank/DDBJ whole genome shotgun (WGS) entry which is preliminary data.</text>
</comment>
<sequence length="39" mass="4513">MPNFRYLDDGYLRPSVSQITMSLKKVPARRNSALNGRFL</sequence>
<dbReference type="Proteomes" id="UP000018217">
    <property type="component" value="Unassembled WGS sequence"/>
</dbReference>
<protein>
    <submittedName>
        <fullName evidence="1">Uncharacterized protein</fullName>
    </submittedName>
</protein>
<accession>V5ZAV3</accession>
<gene>
    <name evidence="1" type="ORF">EPIR_3125</name>
</gene>
<organism evidence="1 2">
    <name type="scientific">Erwinia piriflorinigrans CFBP 5888</name>
    <dbReference type="NCBI Taxonomy" id="1161919"/>
    <lineage>
        <taxon>Bacteria</taxon>
        <taxon>Pseudomonadati</taxon>
        <taxon>Pseudomonadota</taxon>
        <taxon>Gammaproteobacteria</taxon>
        <taxon>Enterobacterales</taxon>
        <taxon>Erwiniaceae</taxon>
        <taxon>Erwinia</taxon>
    </lineage>
</organism>